<evidence type="ECO:0000313" key="3">
    <source>
        <dbReference type="EMBL" id="KIM45647.1"/>
    </source>
</evidence>
<feature type="compositionally biased region" description="Low complexity" evidence="1">
    <location>
        <begin position="135"/>
        <end position="167"/>
    </location>
</feature>
<feature type="region of interest" description="Disordered" evidence="1">
    <location>
        <begin position="199"/>
        <end position="332"/>
    </location>
</feature>
<keyword evidence="4" id="KW-1185">Reference proteome</keyword>
<feature type="compositionally biased region" description="Polar residues" evidence="1">
    <location>
        <begin position="306"/>
        <end position="316"/>
    </location>
</feature>
<evidence type="ECO:0000256" key="2">
    <source>
        <dbReference type="SAM" id="Phobius"/>
    </source>
</evidence>
<evidence type="ECO:0000313" key="4">
    <source>
        <dbReference type="Proteomes" id="UP000053424"/>
    </source>
</evidence>
<reference evidence="4" key="2">
    <citation type="submission" date="2015-01" db="EMBL/GenBank/DDBJ databases">
        <title>Evolutionary Origins and Diversification of the Mycorrhizal Mutualists.</title>
        <authorList>
            <consortium name="DOE Joint Genome Institute"/>
            <consortium name="Mycorrhizal Genomics Consortium"/>
            <person name="Kohler A."/>
            <person name="Kuo A."/>
            <person name="Nagy L.G."/>
            <person name="Floudas D."/>
            <person name="Copeland A."/>
            <person name="Barry K.W."/>
            <person name="Cichocki N."/>
            <person name="Veneault-Fourrey C."/>
            <person name="LaButti K."/>
            <person name="Lindquist E.A."/>
            <person name="Lipzen A."/>
            <person name="Lundell T."/>
            <person name="Morin E."/>
            <person name="Murat C."/>
            <person name="Riley R."/>
            <person name="Ohm R."/>
            <person name="Sun H."/>
            <person name="Tunlid A."/>
            <person name="Henrissat B."/>
            <person name="Grigoriev I.V."/>
            <person name="Hibbett D.S."/>
            <person name="Martin F."/>
        </authorList>
    </citation>
    <scope>NUCLEOTIDE SEQUENCE [LARGE SCALE GENOMIC DNA]</scope>
    <source>
        <strain evidence="4">h7</strain>
    </source>
</reference>
<name>A0A0C2YXH6_HEBCY</name>
<keyword evidence="2" id="KW-0472">Membrane</keyword>
<sequence>MANFTVDDNDPQIHYSGGLWEVLRGSSQQYQGTVHSTWDFNATATFSFDGIGVRVYATIPSGTGTSVVDYSLDAGSSLRVWQTSGSAPVYGKEVFYSGLLPLRTHTLVMSNMGEDDDMDFELDRIVVELEGSSGASATSSSLSIASTQTPITTTTSSSSATSSKSSPVPKIVGSVIGALAFFCILVFVFFRYRRSERKAALSQQVDETPTPFYPQRQKSSPPSALPLTPYVPGASSATSEPEPSSNLTQSATASSQVSPPLVNVTTLGPNSLPQNRPMQLPSSSLPEKTPLDASQPFTAAIPSHPSAHSTIPSSFYQDIDDDRPPAYNPDPR</sequence>
<evidence type="ECO:0008006" key="5">
    <source>
        <dbReference type="Google" id="ProtNLM"/>
    </source>
</evidence>
<dbReference type="OrthoDB" id="3265734at2759"/>
<feature type="compositionally biased region" description="Low complexity" evidence="1">
    <location>
        <begin position="234"/>
        <end position="245"/>
    </location>
</feature>
<protein>
    <recommendedName>
        <fullName evidence="5">Transmembrane protein</fullName>
    </recommendedName>
</protein>
<organism evidence="3 4">
    <name type="scientific">Hebeloma cylindrosporum</name>
    <dbReference type="NCBI Taxonomy" id="76867"/>
    <lineage>
        <taxon>Eukaryota</taxon>
        <taxon>Fungi</taxon>
        <taxon>Dikarya</taxon>
        <taxon>Basidiomycota</taxon>
        <taxon>Agaricomycotina</taxon>
        <taxon>Agaricomycetes</taxon>
        <taxon>Agaricomycetidae</taxon>
        <taxon>Agaricales</taxon>
        <taxon>Agaricineae</taxon>
        <taxon>Hymenogastraceae</taxon>
        <taxon>Hebeloma</taxon>
    </lineage>
</organism>
<accession>A0A0C2YXH6</accession>
<dbReference type="Proteomes" id="UP000053424">
    <property type="component" value="Unassembled WGS sequence"/>
</dbReference>
<dbReference type="EMBL" id="KN831772">
    <property type="protein sequence ID" value="KIM45647.1"/>
    <property type="molecule type" value="Genomic_DNA"/>
</dbReference>
<keyword evidence="2" id="KW-1133">Transmembrane helix</keyword>
<keyword evidence="2" id="KW-0812">Transmembrane</keyword>
<dbReference type="AlphaFoldDB" id="A0A0C2YXH6"/>
<feature type="compositionally biased region" description="Polar residues" evidence="1">
    <location>
        <begin position="246"/>
        <end position="286"/>
    </location>
</feature>
<feature type="transmembrane region" description="Helical" evidence="2">
    <location>
        <begin position="171"/>
        <end position="190"/>
    </location>
</feature>
<dbReference type="CDD" id="cd12087">
    <property type="entry name" value="TM_EGFR-like"/>
    <property type="match status" value="1"/>
</dbReference>
<dbReference type="HOGENOM" id="CLU_836926_0_0_1"/>
<proteinExistence type="predicted"/>
<gene>
    <name evidence="3" type="ORF">M413DRAFT_442297</name>
</gene>
<reference evidence="3 4" key="1">
    <citation type="submission" date="2014-04" db="EMBL/GenBank/DDBJ databases">
        <authorList>
            <consortium name="DOE Joint Genome Institute"/>
            <person name="Kuo A."/>
            <person name="Gay G."/>
            <person name="Dore J."/>
            <person name="Kohler A."/>
            <person name="Nagy L.G."/>
            <person name="Floudas D."/>
            <person name="Copeland A."/>
            <person name="Barry K.W."/>
            <person name="Cichocki N."/>
            <person name="Veneault-Fourrey C."/>
            <person name="LaButti K."/>
            <person name="Lindquist E.A."/>
            <person name="Lipzen A."/>
            <person name="Lundell T."/>
            <person name="Morin E."/>
            <person name="Murat C."/>
            <person name="Sun H."/>
            <person name="Tunlid A."/>
            <person name="Henrissat B."/>
            <person name="Grigoriev I.V."/>
            <person name="Hibbett D.S."/>
            <person name="Martin F."/>
            <person name="Nordberg H.P."/>
            <person name="Cantor M.N."/>
            <person name="Hua S.X."/>
        </authorList>
    </citation>
    <scope>NUCLEOTIDE SEQUENCE [LARGE SCALE GENOMIC DNA]</scope>
    <source>
        <strain evidence="4">h7</strain>
    </source>
</reference>
<evidence type="ECO:0000256" key="1">
    <source>
        <dbReference type="SAM" id="MobiDB-lite"/>
    </source>
</evidence>
<dbReference type="Gene3D" id="2.60.120.260">
    <property type="entry name" value="Galactose-binding domain-like"/>
    <property type="match status" value="1"/>
</dbReference>
<feature type="region of interest" description="Disordered" evidence="1">
    <location>
        <begin position="135"/>
        <end position="168"/>
    </location>
</feature>